<dbReference type="AlphaFoldDB" id="A0AAC9J0X4"/>
<sequence>MKYSTARWLTLILAAISVILISTYFYLDSNNMMIPFLAIIIKPVMLILLFSCSTILLANIIASRTESEKISRNHLLNAIVLVISLLTFKVLLSFLN</sequence>
<feature type="transmembrane region" description="Helical" evidence="1">
    <location>
        <begin position="74"/>
        <end position="95"/>
    </location>
</feature>
<feature type="transmembrane region" description="Helical" evidence="1">
    <location>
        <begin position="33"/>
        <end position="62"/>
    </location>
</feature>
<dbReference type="KEGG" id="vhl:BME96_10115"/>
<dbReference type="EMBL" id="CP017962">
    <property type="protein sequence ID" value="APC48507.1"/>
    <property type="molecule type" value="Genomic_DNA"/>
</dbReference>
<evidence type="ECO:0000256" key="1">
    <source>
        <dbReference type="SAM" id="Phobius"/>
    </source>
</evidence>
<evidence type="ECO:0000313" key="2">
    <source>
        <dbReference type="EMBL" id="APC48507.1"/>
    </source>
</evidence>
<evidence type="ECO:0000313" key="3">
    <source>
        <dbReference type="Proteomes" id="UP000182945"/>
    </source>
</evidence>
<proteinExistence type="predicted"/>
<reference evidence="2 3" key="1">
    <citation type="submission" date="2016-11" db="EMBL/GenBank/DDBJ databases">
        <title>Complete genome sequencing of Virgibacillus halodenitrificans PDB-F2.</title>
        <authorList>
            <person name="Sun Z."/>
            <person name="Zhou Y."/>
            <person name="Li H."/>
        </authorList>
    </citation>
    <scope>NUCLEOTIDE SEQUENCE [LARGE SCALE GENOMIC DNA]</scope>
    <source>
        <strain evidence="2 3">PDB-F2</strain>
    </source>
</reference>
<gene>
    <name evidence="2" type="ORF">BME96_10115</name>
</gene>
<dbReference type="Proteomes" id="UP000182945">
    <property type="component" value="Chromosome"/>
</dbReference>
<keyword evidence="1" id="KW-0472">Membrane</keyword>
<feature type="transmembrane region" description="Helical" evidence="1">
    <location>
        <begin position="7"/>
        <end position="27"/>
    </location>
</feature>
<accession>A0AAC9J0X4</accession>
<protein>
    <submittedName>
        <fullName evidence="2">Uncharacterized protein</fullName>
    </submittedName>
</protein>
<name>A0AAC9J0X4_VIRHA</name>
<organism evidence="2 3">
    <name type="scientific">Virgibacillus halodenitrificans</name>
    <name type="common">Bacillus halodenitrificans</name>
    <dbReference type="NCBI Taxonomy" id="1482"/>
    <lineage>
        <taxon>Bacteria</taxon>
        <taxon>Bacillati</taxon>
        <taxon>Bacillota</taxon>
        <taxon>Bacilli</taxon>
        <taxon>Bacillales</taxon>
        <taxon>Bacillaceae</taxon>
        <taxon>Virgibacillus</taxon>
    </lineage>
</organism>
<keyword evidence="1" id="KW-1133">Transmembrane helix</keyword>
<keyword evidence="1" id="KW-0812">Transmembrane</keyword>